<dbReference type="Proteomes" id="UP001549055">
    <property type="component" value="Unassembled WGS sequence"/>
</dbReference>
<gene>
    <name evidence="4" type="ORF">ABID27_001658</name>
</gene>
<dbReference type="SUPFAM" id="SSF46785">
    <property type="entry name" value="Winged helix' DNA-binding domain"/>
    <property type="match status" value="1"/>
</dbReference>
<feature type="domain" description="PTS EIIA type-2" evidence="3">
    <location>
        <begin position="468"/>
        <end position="609"/>
    </location>
</feature>
<sequence length="613" mass="71504">MSLERNKKELLYYLSSHPHVHYEKISSRLQLSKRSIKLLVESLLYSYGHIFSIQEKGEQLSLFIYDSEAFRLLISEQLLLSTDLNSFHKRQAIFFKTLLAVDGYISADDIADQLGISRRSLSRDMAKMKLVLERYGLALTSKTGIGIRLDGAELSKRLLYLYEVMDYVEDDIELPSEVNETYRDFVLSKNLPLDVQKSFLYTMKITWIRKDKPVDLEQLKWFTRQNQLDLPTIFYEILEYYWQRSITEAEKDFLTFPMQIGLLPAEIHRSDVMEVVQDTLRRTVEEFGIQLAVNESAQLLEQHLIYLLNRSTMQWEFSEVGLREQLMRSSFSTVVAQFFLQQLGAALHMRISEKESVLLAVWMDLLLARNSKPLISRIAVITQAGLSFNQLVEQEIVRLFGRDVQLDFLEFTNHQPYEELEKRYDLIFTDNLLCSQELFQSFLSLTWVTKENQAERESIERMVLARKIQLYGQVLTVDFIKEASYEVNLQTLLDTLVDKGFLMPEAVHKLIAKEKKHSAISDNGFAFPHLTVSGLSQITLLVPEDDEVSLMTIHGQEITDFILLLIPEELSEEHQDLLYQIFDNTFRLEQKSQIKERLGFPFMTALQSIREMD</sequence>
<dbReference type="InterPro" id="IPR016152">
    <property type="entry name" value="PTrfase/Anion_transptr"/>
</dbReference>
<reference evidence="4 5" key="1">
    <citation type="submission" date="2024-06" db="EMBL/GenBank/DDBJ databases">
        <title>Genomic Encyclopedia of Type Strains, Phase IV (KMG-IV): sequencing the most valuable type-strain genomes for metagenomic binning, comparative biology and taxonomic classification.</title>
        <authorList>
            <person name="Goeker M."/>
        </authorList>
    </citation>
    <scope>NUCLEOTIDE SEQUENCE [LARGE SCALE GENOMIC DNA]</scope>
    <source>
        <strain evidence="4 5">DSM 15349</strain>
    </source>
</reference>
<dbReference type="Pfam" id="PF08279">
    <property type="entry name" value="HTH_11"/>
    <property type="match status" value="1"/>
</dbReference>
<dbReference type="Gene3D" id="3.40.930.10">
    <property type="entry name" value="Mannitol-specific EII, Chain A"/>
    <property type="match status" value="1"/>
</dbReference>
<dbReference type="InterPro" id="IPR002178">
    <property type="entry name" value="PTS_EIIA_type-2_dom"/>
</dbReference>
<dbReference type="Gene3D" id="1.10.10.10">
    <property type="entry name" value="Winged helix-like DNA-binding domain superfamily/Winged helix DNA-binding domain"/>
    <property type="match status" value="1"/>
</dbReference>
<keyword evidence="5" id="KW-1185">Reference proteome</keyword>
<dbReference type="PANTHER" id="PTHR30185">
    <property type="entry name" value="CRYPTIC BETA-GLUCOSIDE BGL OPERON ANTITERMINATOR"/>
    <property type="match status" value="1"/>
</dbReference>
<evidence type="ECO:0000256" key="1">
    <source>
        <dbReference type="ARBA" id="ARBA00023015"/>
    </source>
</evidence>
<dbReference type="RefSeq" id="WP_354281487.1">
    <property type="nucleotide sequence ID" value="NZ_JBEPMK010000006.1"/>
</dbReference>
<evidence type="ECO:0000313" key="4">
    <source>
        <dbReference type="EMBL" id="MET3645015.1"/>
    </source>
</evidence>
<comment type="caution">
    <text evidence="4">The sequence shown here is derived from an EMBL/GenBank/DDBJ whole genome shotgun (WGS) entry which is preliminary data.</text>
</comment>
<dbReference type="InterPro" id="IPR036388">
    <property type="entry name" value="WH-like_DNA-bd_sf"/>
</dbReference>
<keyword evidence="2" id="KW-0804">Transcription</keyword>
<proteinExistence type="predicted"/>
<evidence type="ECO:0000313" key="5">
    <source>
        <dbReference type="Proteomes" id="UP001549055"/>
    </source>
</evidence>
<dbReference type="PROSITE" id="PS51094">
    <property type="entry name" value="PTS_EIIA_TYPE_2"/>
    <property type="match status" value="1"/>
</dbReference>
<protein>
    <submittedName>
        <fullName evidence="4">Lichenan operon transcriptional antiterminator</fullName>
    </submittedName>
</protein>
<evidence type="ECO:0000256" key="2">
    <source>
        <dbReference type="ARBA" id="ARBA00023163"/>
    </source>
</evidence>
<evidence type="ECO:0000259" key="3">
    <source>
        <dbReference type="PROSITE" id="PS51094"/>
    </source>
</evidence>
<dbReference type="InterPro" id="IPR013196">
    <property type="entry name" value="HTH_11"/>
</dbReference>
<dbReference type="InterPro" id="IPR050661">
    <property type="entry name" value="BglG_antiterminators"/>
</dbReference>
<dbReference type="SUPFAM" id="SSF55804">
    <property type="entry name" value="Phoshotransferase/anion transport protein"/>
    <property type="match status" value="1"/>
</dbReference>
<name>A0ABV2JM62_9STRE</name>
<keyword evidence="1" id="KW-0805">Transcription regulation</keyword>
<dbReference type="PANTHER" id="PTHR30185:SF18">
    <property type="entry name" value="TRANSCRIPTIONAL REGULATOR MTLR"/>
    <property type="match status" value="1"/>
</dbReference>
<dbReference type="InterPro" id="IPR036390">
    <property type="entry name" value="WH_DNA-bd_sf"/>
</dbReference>
<dbReference type="EMBL" id="JBEPMK010000006">
    <property type="protein sequence ID" value="MET3645015.1"/>
    <property type="molecule type" value="Genomic_DNA"/>
</dbReference>
<accession>A0ABV2JM62</accession>
<organism evidence="4 5">
    <name type="scientific">Streptococcus gallinaceus</name>
    <dbReference type="NCBI Taxonomy" id="165758"/>
    <lineage>
        <taxon>Bacteria</taxon>
        <taxon>Bacillati</taxon>
        <taxon>Bacillota</taxon>
        <taxon>Bacilli</taxon>
        <taxon>Lactobacillales</taxon>
        <taxon>Streptococcaceae</taxon>
        <taxon>Streptococcus</taxon>
    </lineage>
</organism>